<comment type="subunit">
    <text evidence="5">Part of the 30S ribosomal subunit. Contacts proteins S3 and S10.</text>
</comment>
<evidence type="ECO:0000256" key="1">
    <source>
        <dbReference type="ARBA" id="ARBA00022730"/>
    </source>
</evidence>
<dbReference type="SUPFAM" id="SSF57716">
    <property type="entry name" value="Glucocorticoid receptor-like (DNA-binding domain)"/>
    <property type="match status" value="1"/>
</dbReference>
<keyword evidence="8" id="KW-1185">Reference proteome</keyword>
<organism evidence="7 8">
    <name type="scientific">Trueperella bonasi</name>
    <dbReference type="NCBI Taxonomy" id="312286"/>
    <lineage>
        <taxon>Bacteria</taxon>
        <taxon>Bacillati</taxon>
        <taxon>Actinomycetota</taxon>
        <taxon>Actinomycetes</taxon>
        <taxon>Actinomycetales</taxon>
        <taxon>Actinomycetaceae</taxon>
        <taxon>Trueperella</taxon>
    </lineage>
</organism>
<feature type="coiled-coil region" evidence="6">
    <location>
        <begin position="20"/>
        <end position="47"/>
    </location>
</feature>
<keyword evidence="3 5" id="KW-0689">Ribosomal protein</keyword>
<accession>A0ABT9NHD7</accession>
<name>A0ABT9NHD7_9ACTO</name>
<sequence length="100" mass="11704">MAKKSKIGANERRKLTVSKYAEKRRALKELVRTADTMEERLEAQRLLSKLPRDASPTRVRNRDQLDGRRRAYLRKAGLSRVNFRERALRGELPGIRKASW</sequence>
<evidence type="ECO:0000256" key="3">
    <source>
        <dbReference type="ARBA" id="ARBA00022980"/>
    </source>
</evidence>
<keyword evidence="6" id="KW-0175">Coiled coil</keyword>
<dbReference type="PANTHER" id="PTHR19836:SF23">
    <property type="entry name" value="SMALL RIBOSOMAL SUBUNIT PROTEIN US14A"/>
    <property type="match status" value="1"/>
</dbReference>
<keyword evidence="1 5" id="KW-0699">rRNA-binding</keyword>
<dbReference type="GO" id="GO:0005840">
    <property type="term" value="C:ribosome"/>
    <property type="evidence" value="ECO:0007669"/>
    <property type="project" value="UniProtKB-KW"/>
</dbReference>
<protein>
    <recommendedName>
        <fullName evidence="5">Small ribosomal subunit protein uS14</fullName>
    </recommendedName>
</protein>
<dbReference type="InterPro" id="IPR001209">
    <property type="entry name" value="Ribosomal_uS14"/>
</dbReference>
<dbReference type="NCBIfam" id="NF006477">
    <property type="entry name" value="PRK08881.1"/>
    <property type="match status" value="1"/>
</dbReference>
<dbReference type="PANTHER" id="PTHR19836">
    <property type="entry name" value="30S RIBOSOMAL PROTEIN S14"/>
    <property type="match status" value="1"/>
</dbReference>
<keyword evidence="4 5" id="KW-0687">Ribonucleoprotein</keyword>
<gene>
    <name evidence="5" type="primary">rpsN</name>
    <name evidence="7" type="ORF">J2S70_001367</name>
</gene>
<reference evidence="7 8" key="1">
    <citation type="submission" date="2023-07" db="EMBL/GenBank/DDBJ databases">
        <title>Sequencing the genomes of 1000 actinobacteria strains.</title>
        <authorList>
            <person name="Klenk H.-P."/>
        </authorList>
    </citation>
    <scope>NUCLEOTIDE SEQUENCE [LARGE SCALE GENOMIC DNA]</scope>
    <source>
        <strain evidence="7 8">DSM 17163</strain>
    </source>
</reference>
<evidence type="ECO:0000256" key="6">
    <source>
        <dbReference type="SAM" id="Coils"/>
    </source>
</evidence>
<comment type="caution">
    <text evidence="7">The sequence shown here is derived from an EMBL/GenBank/DDBJ whole genome shotgun (WGS) entry which is preliminary data.</text>
</comment>
<proteinExistence type="inferred from homology"/>
<dbReference type="HAMAP" id="MF_00537">
    <property type="entry name" value="Ribosomal_uS14_1"/>
    <property type="match status" value="1"/>
</dbReference>
<keyword evidence="2 5" id="KW-0694">RNA-binding</keyword>
<evidence type="ECO:0000256" key="5">
    <source>
        <dbReference type="HAMAP-Rule" id="MF_00537"/>
    </source>
</evidence>
<dbReference type="RefSeq" id="WP_307682985.1">
    <property type="nucleotide sequence ID" value="NZ_JAUSQX010000001.1"/>
</dbReference>
<dbReference type="Pfam" id="PF00253">
    <property type="entry name" value="Ribosomal_S14"/>
    <property type="match status" value="1"/>
</dbReference>
<comment type="similarity">
    <text evidence="5">Belongs to the universal ribosomal protein uS14 family.</text>
</comment>
<dbReference type="EMBL" id="JAUSQX010000001">
    <property type="protein sequence ID" value="MDP9806785.1"/>
    <property type="molecule type" value="Genomic_DNA"/>
</dbReference>
<comment type="function">
    <text evidence="5">Binds 16S rRNA, required for the assembly of 30S particles and may also be responsible for determining the conformation of the 16S rRNA at the A site.</text>
</comment>
<evidence type="ECO:0000313" key="8">
    <source>
        <dbReference type="Proteomes" id="UP001243212"/>
    </source>
</evidence>
<dbReference type="Proteomes" id="UP001243212">
    <property type="component" value="Unassembled WGS sequence"/>
</dbReference>
<evidence type="ECO:0000313" key="7">
    <source>
        <dbReference type="EMBL" id="MDP9806785.1"/>
    </source>
</evidence>
<dbReference type="Gene3D" id="1.10.287.1480">
    <property type="match status" value="1"/>
</dbReference>
<dbReference type="InterPro" id="IPR023036">
    <property type="entry name" value="Ribosomal_uS14_bac/plastid"/>
</dbReference>
<evidence type="ECO:0000256" key="2">
    <source>
        <dbReference type="ARBA" id="ARBA00022884"/>
    </source>
</evidence>
<evidence type="ECO:0000256" key="4">
    <source>
        <dbReference type="ARBA" id="ARBA00023274"/>
    </source>
</evidence>